<sequence>MATIDLTRVNLTTPEADADGEAKTYWPGEFPENEYFKTLENGDLELWAPVLGASTQSTERTRTEFREISPNTRTLRNFTLSSKPNHYLRSALTMKSLPSNGKTVIGQIHVVDNDRPPLKLFFDNGKIRVGFRKTYNQVDPVNYVILQNVPLDAMFSYSIYAASTRAVKVSVQYGQNTGSIDLSFDSTWDSKKLYFKAGVYNQEDPTATTLPTSGSRALWHSLELLHY</sequence>
<gene>
    <name evidence="1" type="ORF">EV691_1631</name>
</gene>
<organism evidence="1 2">
    <name type="scientific">Azotobacter chroococcum</name>
    <dbReference type="NCBI Taxonomy" id="353"/>
    <lineage>
        <taxon>Bacteria</taxon>
        <taxon>Pseudomonadati</taxon>
        <taxon>Pseudomonadota</taxon>
        <taxon>Gammaproteobacteria</taxon>
        <taxon>Pseudomonadales</taxon>
        <taxon>Pseudomonadaceae</taxon>
        <taxon>Azotobacter</taxon>
    </lineage>
</organism>
<dbReference type="InterPro" id="IPR013320">
    <property type="entry name" value="ConA-like_dom_sf"/>
</dbReference>
<dbReference type="Proteomes" id="UP000295169">
    <property type="component" value="Unassembled WGS sequence"/>
</dbReference>
<dbReference type="RefSeq" id="WP_131252778.1">
    <property type="nucleotide sequence ID" value="NZ_JBHLST010000090.1"/>
</dbReference>
<dbReference type="EMBL" id="SMMU01000063">
    <property type="protein sequence ID" value="TCL15406.1"/>
    <property type="molecule type" value="Genomic_DNA"/>
</dbReference>
<dbReference type="GO" id="GO:0016829">
    <property type="term" value="F:lyase activity"/>
    <property type="evidence" value="ECO:0007669"/>
    <property type="project" value="UniProtKB-KW"/>
</dbReference>
<comment type="caution">
    <text evidence="1">The sequence shown here is derived from an EMBL/GenBank/DDBJ whole genome shotgun (WGS) entry which is preliminary data.</text>
</comment>
<protein>
    <submittedName>
        <fullName evidence="1">Alginate lyase</fullName>
    </submittedName>
</protein>
<proteinExistence type="predicted"/>
<dbReference type="OrthoDB" id="5523885at2"/>
<dbReference type="AlphaFoldDB" id="A0A4Q9VW56"/>
<dbReference type="SUPFAM" id="SSF49899">
    <property type="entry name" value="Concanavalin A-like lectins/glucanases"/>
    <property type="match status" value="1"/>
</dbReference>
<evidence type="ECO:0000313" key="1">
    <source>
        <dbReference type="EMBL" id="TCL15406.1"/>
    </source>
</evidence>
<reference evidence="1 2" key="1">
    <citation type="submission" date="2019-03" db="EMBL/GenBank/DDBJ databases">
        <title>Genomic Encyclopedia of Type Strains, Phase IV (KMG-IV): sequencing the most valuable type-strain genomes for metagenomic binning, comparative biology and taxonomic classification.</title>
        <authorList>
            <person name="Goeker M."/>
        </authorList>
    </citation>
    <scope>NUCLEOTIDE SEQUENCE [LARGE SCALE GENOMIC DNA]</scope>
    <source>
        <strain evidence="1 2">DSM 2286</strain>
    </source>
</reference>
<accession>A0A4Q9VW56</accession>
<name>A0A4Q9VW56_9GAMM</name>
<dbReference type="Gene3D" id="2.60.120.200">
    <property type="match status" value="1"/>
</dbReference>
<dbReference type="Pfam" id="PF08787">
    <property type="entry name" value="Alginate_lyase2"/>
    <property type="match status" value="1"/>
</dbReference>
<keyword evidence="1" id="KW-0456">Lyase</keyword>
<evidence type="ECO:0000313" key="2">
    <source>
        <dbReference type="Proteomes" id="UP000295169"/>
    </source>
</evidence>
<dbReference type="InterPro" id="IPR014895">
    <property type="entry name" value="Alginate_lyase_2"/>
</dbReference>